<dbReference type="InterPro" id="IPR036812">
    <property type="entry name" value="NAD(P)_OxRdtase_dom_sf"/>
</dbReference>
<dbReference type="Proteomes" id="UP000469558">
    <property type="component" value="Unassembled WGS sequence"/>
</dbReference>
<keyword evidence="4" id="KW-1185">Reference proteome</keyword>
<accession>A0A8T9C679</accession>
<dbReference type="InterPro" id="IPR050523">
    <property type="entry name" value="AKR_Detox_Biosynth"/>
</dbReference>
<protein>
    <submittedName>
        <fullName evidence="3">Oxidoreductase sirO</fullName>
    </submittedName>
</protein>
<comment type="caution">
    <text evidence="3">The sequence shown here is derived from an EMBL/GenBank/DDBJ whole genome shotgun (WGS) entry which is preliminary data.</text>
</comment>
<dbReference type="PANTHER" id="PTHR43364">
    <property type="entry name" value="NADH-SPECIFIC METHYLGLYOXAL REDUCTASE-RELATED"/>
    <property type="match status" value="1"/>
</dbReference>
<evidence type="ECO:0000259" key="2">
    <source>
        <dbReference type="Pfam" id="PF00248"/>
    </source>
</evidence>
<evidence type="ECO:0000313" key="4">
    <source>
        <dbReference type="Proteomes" id="UP000469558"/>
    </source>
</evidence>
<organism evidence="3 4">
    <name type="scientific">Lachnellula suecica</name>
    <dbReference type="NCBI Taxonomy" id="602035"/>
    <lineage>
        <taxon>Eukaryota</taxon>
        <taxon>Fungi</taxon>
        <taxon>Dikarya</taxon>
        <taxon>Ascomycota</taxon>
        <taxon>Pezizomycotina</taxon>
        <taxon>Leotiomycetes</taxon>
        <taxon>Helotiales</taxon>
        <taxon>Lachnaceae</taxon>
        <taxon>Lachnellula</taxon>
    </lineage>
</organism>
<dbReference type="OrthoDB" id="2310150at2759"/>
<dbReference type="Gene3D" id="3.20.20.100">
    <property type="entry name" value="NADP-dependent oxidoreductase domain"/>
    <property type="match status" value="1"/>
</dbReference>
<dbReference type="PANTHER" id="PTHR43364:SF4">
    <property type="entry name" value="NAD(P)-LINKED OXIDOREDUCTASE SUPERFAMILY PROTEIN"/>
    <property type="match status" value="1"/>
</dbReference>
<sequence>MPQGLNLIFGATRVGNAGWNGIPEKYANDEATFATFKILKKHNIKHLDTGRLYGKSEAALGRYKAGTELGFIIDTKWVGGFFDPSSTTKERIIVDAKDSLAKLGILKIHCFSLHSPNMKPGIEDTLDGVNEVYKTGAFEHFGLSNFTTAQVREVYDICKAKAFVLPTVYQGLYNPVNRKQEEELLPLLRKLGIAFNAYSPLAGGFLVKSHFDVTNNEGRFNKDTFGGLYNEMYNNGPYLVAHAEWGRIAKEESITRAALAYRWMNFHSALKTEFGDGMLLGGRLPQLEEAFEALDQGPLSDSATESIQKLWEKLQPHVKYAHNLEAQIAVMVAASRS</sequence>
<gene>
    <name evidence="3" type="primary">sirO_1</name>
    <name evidence="3" type="ORF">LSUE1_G005296</name>
</gene>
<dbReference type="SUPFAM" id="SSF51430">
    <property type="entry name" value="NAD(P)-linked oxidoreductase"/>
    <property type="match status" value="1"/>
</dbReference>
<reference evidence="3 4" key="1">
    <citation type="submission" date="2018-05" db="EMBL/GenBank/DDBJ databases">
        <title>Genome sequencing and assembly of the regulated plant pathogen Lachnellula willkommii and related sister species for the development of diagnostic species identification markers.</title>
        <authorList>
            <person name="Giroux E."/>
            <person name="Bilodeau G."/>
        </authorList>
    </citation>
    <scope>NUCLEOTIDE SEQUENCE [LARGE SCALE GENOMIC DNA]</scope>
    <source>
        <strain evidence="3 4">CBS 268.59</strain>
    </source>
</reference>
<dbReference type="Pfam" id="PF00248">
    <property type="entry name" value="Aldo_ket_red"/>
    <property type="match status" value="1"/>
</dbReference>
<keyword evidence="1" id="KW-0560">Oxidoreductase</keyword>
<dbReference type="EMBL" id="QGMK01000588">
    <property type="protein sequence ID" value="TVY80896.1"/>
    <property type="molecule type" value="Genomic_DNA"/>
</dbReference>
<dbReference type="InterPro" id="IPR023210">
    <property type="entry name" value="NADP_OxRdtase_dom"/>
</dbReference>
<name>A0A8T9C679_9HELO</name>
<evidence type="ECO:0000256" key="1">
    <source>
        <dbReference type="ARBA" id="ARBA00023002"/>
    </source>
</evidence>
<feature type="domain" description="NADP-dependent oxidoreductase" evidence="2">
    <location>
        <begin position="7"/>
        <end position="312"/>
    </location>
</feature>
<proteinExistence type="predicted"/>
<dbReference type="AlphaFoldDB" id="A0A8T9C679"/>
<dbReference type="GO" id="GO:0016491">
    <property type="term" value="F:oxidoreductase activity"/>
    <property type="evidence" value="ECO:0007669"/>
    <property type="project" value="UniProtKB-KW"/>
</dbReference>
<evidence type="ECO:0000313" key="3">
    <source>
        <dbReference type="EMBL" id="TVY80896.1"/>
    </source>
</evidence>